<feature type="non-terminal residue" evidence="1">
    <location>
        <position position="1"/>
    </location>
</feature>
<proteinExistence type="predicted"/>
<sequence length="60" mass="6688">ALCFPDSTGFRCLVCSHLSNCYFCFLDNFNSSRIPGSAPNDTSCPDHQSCDSYTIYQLPQ</sequence>
<dbReference type="EMBL" id="JASPKZ010002337">
    <property type="protein sequence ID" value="KAJ9595436.1"/>
    <property type="molecule type" value="Genomic_DNA"/>
</dbReference>
<dbReference type="AlphaFoldDB" id="A0AAD8EMC4"/>
<accession>A0AAD8EMC4</accession>
<dbReference type="Proteomes" id="UP001233999">
    <property type="component" value="Unassembled WGS sequence"/>
</dbReference>
<feature type="non-terminal residue" evidence="1">
    <location>
        <position position="60"/>
    </location>
</feature>
<comment type="caution">
    <text evidence="1">The sequence shown here is derived from an EMBL/GenBank/DDBJ whole genome shotgun (WGS) entry which is preliminary data.</text>
</comment>
<evidence type="ECO:0000313" key="1">
    <source>
        <dbReference type="EMBL" id="KAJ9595436.1"/>
    </source>
</evidence>
<evidence type="ECO:0000313" key="2">
    <source>
        <dbReference type="Proteomes" id="UP001233999"/>
    </source>
</evidence>
<organism evidence="1 2">
    <name type="scientific">Diploptera punctata</name>
    <name type="common">Pacific beetle cockroach</name>
    <dbReference type="NCBI Taxonomy" id="6984"/>
    <lineage>
        <taxon>Eukaryota</taxon>
        <taxon>Metazoa</taxon>
        <taxon>Ecdysozoa</taxon>
        <taxon>Arthropoda</taxon>
        <taxon>Hexapoda</taxon>
        <taxon>Insecta</taxon>
        <taxon>Pterygota</taxon>
        <taxon>Neoptera</taxon>
        <taxon>Polyneoptera</taxon>
        <taxon>Dictyoptera</taxon>
        <taxon>Blattodea</taxon>
        <taxon>Blaberoidea</taxon>
        <taxon>Blaberidae</taxon>
        <taxon>Diplopterinae</taxon>
        <taxon>Diploptera</taxon>
    </lineage>
</organism>
<reference evidence="1" key="2">
    <citation type="submission" date="2023-05" db="EMBL/GenBank/DDBJ databases">
        <authorList>
            <person name="Fouks B."/>
        </authorList>
    </citation>
    <scope>NUCLEOTIDE SEQUENCE</scope>
    <source>
        <strain evidence="1">Stay&amp;Tobe</strain>
        <tissue evidence="1">Testes</tissue>
    </source>
</reference>
<protein>
    <submittedName>
        <fullName evidence="1">Uncharacterized protein</fullName>
    </submittedName>
</protein>
<reference evidence="1" key="1">
    <citation type="journal article" date="2023" name="IScience">
        <title>Live-bearing cockroach genome reveals convergent evolutionary mechanisms linked to viviparity in insects and beyond.</title>
        <authorList>
            <person name="Fouks B."/>
            <person name="Harrison M.C."/>
            <person name="Mikhailova A.A."/>
            <person name="Marchal E."/>
            <person name="English S."/>
            <person name="Carruthers M."/>
            <person name="Jennings E.C."/>
            <person name="Chiamaka E.L."/>
            <person name="Frigard R.A."/>
            <person name="Pippel M."/>
            <person name="Attardo G.M."/>
            <person name="Benoit J.B."/>
            <person name="Bornberg-Bauer E."/>
            <person name="Tobe S.S."/>
        </authorList>
    </citation>
    <scope>NUCLEOTIDE SEQUENCE</scope>
    <source>
        <strain evidence="1">Stay&amp;Tobe</strain>
    </source>
</reference>
<gene>
    <name evidence="1" type="ORF">L9F63_013347</name>
</gene>
<keyword evidence="2" id="KW-1185">Reference proteome</keyword>
<name>A0AAD8EMC4_DIPPU</name>